<proteinExistence type="predicted"/>
<dbReference type="AlphaFoldDB" id="A0A0G1YWB3"/>
<dbReference type="EMBL" id="LCQD01000033">
    <property type="protein sequence ID" value="KKW10614.1"/>
    <property type="molecule type" value="Genomic_DNA"/>
</dbReference>
<name>A0A0G1YWB3_9BACT</name>
<sequence>MEIQRKLKATKLPWNGFGESWGVKCLDCNKWLTKYDYTKKEALAVAEQELCKCKS</sequence>
<organism evidence="1 2">
    <name type="scientific">Candidatus Gottesmanbacteria bacterium GW2011_GWB1_49_7</name>
    <dbReference type="NCBI Taxonomy" id="1618448"/>
    <lineage>
        <taxon>Bacteria</taxon>
        <taxon>Candidatus Gottesmaniibacteriota</taxon>
    </lineage>
</organism>
<accession>A0A0G1YWB3</accession>
<evidence type="ECO:0000313" key="1">
    <source>
        <dbReference type="EMBL" id="KKW10614.1"/>
    </source>
</evidence>
<evidence type="ECO:0000313" key="2">
    <source>
        <dbReference type="Proteomes" id="UP000034588"/>
    </source>
</evidence>
<protein>
    <submittedName>
        <fullName evidence="1">Uncharacterized protein</fullName>
    </submittedName>
</protein>
<comment type="caution">
    <text evidence="1">The sequence shown here is derived from an EMBL/GenBank/DDBJ whole genome shotgun (WGS) entry which is preliminary data.</text>
</comment>
<dbReference type="Proteomes" id="UP000034588">
    <property type="component" value="Unassembled WGS sequence"/>
</dbReference>
<gene>
    <name evidence="1" type="ORF">UY48_C0033G0002</name>
</gene>
<reference evidence="1 2" key="1">
    <citation type="journal article" date="2015" name="Nature">
        <title>rRNA introns, odd ribosomes, and small enigmatic genomes across a large radiation of phyla.</title>
        <authorList>
            <person name="Brown C.T."/>
            <person name="Hug L.A."/>
            <person name="Thomas B.C."/>
            <person name="Sharon I."/>
            <person name="Castelle C.J."/>
            <person name="Singh A."/>
            <person name="Wilkins M.J."/>
            <person name="Williams K.H."/>
            <person name="Banfield J.F."/>
        </authorList>
    </citation>
    <scope>NUCLEOTIDE SEQUENCE [LARGE SCALE GENOMIC DNA]</scope>
</reference>